<dbReference type="InterPro" id="IPR029044">
    <property type="entry name" value="Nucleotide-diphossugar_trans"/>
</dbReference>
<protein>
    <submittedName>
        <fullName evidence="2">Glycosyl transferase</fullName>
    </submittedName>
</protein>
<dbReference type="Gene3D" id="3.90.550.10">
    <property type="entry name" value="Spore Coat Polysaccharide Biosynthesis Protein SpsA, Chain A"/>
    <property type="match status" value="1"/>
</dbReference>
<evidence type="ECO:0000259" key="1">
    <source>
        <dbReference type="Pfam" id="PF00535"/>
    </source>
</evidence>
<organism evidence="2 5">
    <name type="scientific">Acetobacter orientalis</name>
    <dbReference type="NCBI Taxonomy" id="146474"/>
    <lineage>
        <taxon>Bacteria</taxon>
        <taxon>Pseudomonadati</taxon>
        <taxon>Pseudomonadota</taxon>
        <taxon>Alphaproteobacteria</taxon>
        <taxon>Acetobacterales</taxon>
        <taxon>Acetobacteraceae</taxon>
        <taxon>Acetobacter</taxon>
    </lineage>
</organism>
<dbReference type="SUPFAM" id="SSF53448">
    <property type="entry name" value="Nucleotide-diphospho-sugar transferases"/>
    <property type="match status" value="1"/>
</dbReference>
<dbReference type="InterPro" id="IPR001173">
    <property type="entry name" value="Glyco_trans_2-like"/>
</dbReference>
<evidence type="ECO:0000313" key="5">
    <source>
        <dbReference type="Proteomes" id="UP000270034"/>
    </source>
</evidence>
<dbReference type="KEGG" id="aot:AcetOri_orf02599"/>
<reference evidence="3 4" key="1">
    <citation type="submission" date="2012-11" db="EMBL/GenBank/DDBJ databases">
        <title>Whole genome sequence of Acetobacter orientalis 21F-2.</title>
        <authorList>
            <person name="Azuma Y."/>
            <person name="Higashiura N."/>
            <person name="Hirakawa H."/>
            <person name="Matsushita K."/>
        </authorList>
    </citation>
    <scope>NUCLEOTIDE SEQUENCE [LARGE SCALE GENOMIC DNA]</scope>
    <source>
        <strain evidence="3 4">21F-2</strain>
    </source>
</reference>
<evidence type="ECO:0000313" key="3">
    <source>
        <dbReference type="EMBL" id="GAN65277.1"/>
    </source>
</evidence>
<evidence type="ECO:0000313" key="2">
    <source>
        <dbReference type="EMBL" id="BBC80083.1"/>
    </source>
</evidence>
<dbReference type="Pfam" id="PF00535">
    <property type="entry name" value="Glycos_transf_2"/>
    <property type="match status" value="1"/>
</dbReference>
<reference evidence="2 5" key="2">
    <citation type="submission" date="2018-02" db="EMBL/GenBank/DDBJ databases">
        <title>Acetobacter orientalis genome.</title>
        <authorList>
            <person name="Nakashima N."/>
            <person name="Tamura T."/>
        </authorList>
    </citation>
    <scope>NUCLEOTIDE SEQUENCE [LARGE SCALE GENOMIC DNA]</scope>
    <source>
        <strain evidence="2 5">FAN1</strain>
    </source>
</reference>
<dbReference type="STRING" id="1231341.Abor_007_025"/>
<proteinExistence type="predicted"/>
<accession>A0A2Z5ZHN5</accession>
<dbReference type="Proteomes" id="UP000270034">
    <property type="component" value="Chromosome"/>
</dbReference>
<sequence>MINEKNINLSIILISYNHASYIREAIESILKQKFNSKIQLIVADDKSTDRTLDIIREYDGIDHRFAFEYLSQEKNIGITKNYQRAFQACIGDYIAILEGDDIWANDEKLRKQIIALENNKNCVFCSSNYYLFNEKIGIQGTRTLHGKGGSMYYDVPFIIKDNLPGNFSAIVYRKNVIERLPQEIFNFKSYDWVINIFSGLFGDFIYLHEPLSFYRIHENGTWSSLSSKQKKIEQIKTIVFCKGLMQNKYNKEFDDVFKKLKTENAKISWGGVFLIKVIKKILKFKKEI</sequence>
<dbReference type="EMBL" id="AP018515">
    <property type="protein sequence ID" value="BBC80083.1"/>
    <property type="molecule type" value="Genomic_DNA"/>
</dbReference>
<dbReference type="GO" id="GO:0016758">
    <property type="term" value="F:hexosyltransferase activity"/>
    <property type="evidence" value="ECO:0007669"/>
    <property type="project" value="UniProtKB-ARBA"/>
</dbReference>
<dbReference type="GeneID" id="76203425"/>
<feature type="domain" description="Glycosyltransferase 2-like" evidence="1">
    <location>
        <begin position="10"/>
        <end position="137"/>
    </location>
</feature>
<accession>A0A0D6NGU9</accession>
<dbReference type="PANTHER" id="PTHR22916:SF3">
    <property type="entry name" value="UDP-GLCNAC:BETAGAL BETA-1,3-N-ACETYLGLUCOSAMINYLTRANSFERASE-LIKE PROTEIN 1"/>
    <property type="match status" value="1"/>
</dbReference>
<dbReference type="RefSeq" id="WP_048840339.1">
    <property type="nucleotide sequence ID" value="NZ_BAMX01000007.1"/>
</dbReference>
<dbReference type="EMBL" id="BAMX01000007">
    <property type="protein sequence ID" value="GAN65277.1"/>
    <property type="molecule type" value="Genomic_DNA"/>
</dbReference>
<keyword evidence="4" id="KW-1185">Reference proteome</keyword>
<gene>
    <name evidence="3" type="ORF">Abor_007_025</name>
    <name evidence="2" type="ORF">AcetOrient_orf02599</name>
</gene>
<keyword evidence="2" id="KW-0808">Transferase</keyword>
<dbReference type="AlphaFoldDB" id="A0A2Z5ZHN5"/>
<name>A0A2Z5ZHN5_9PROT</name>
<evidence type="ECO:0000313" key="4">
    <source>
        <dbReference type="Proteomes" id="UP000032670"/>
    </source>
</evidence>
<dbReference type="Proteomes" id="UP000032670">
    <property type="component" value="Unassembled WGS sequence"/>
</dbReference>
<dbReference type="PANTHER" id="PTHR22916">
    <property type="entry name" value="GLYCOSYLTRANSFERASE"/>
    <property type="match status" value="1"/>
</dbReference>